<dbReference type="PANTHER" id="PTHR43369">
    <property type="entry name" value="PHOSPHORIBOSYLGLYCINAMIDE FORMYLTRANSFERASE"/>
    <property type="match status" value="1"/>
</dbReference>
<dbReference type="InterPro" id="IPR004607">
    <property type="entry name" value="GART"/>
</dbReference>
<dbReference type="GO" id="GO:0006189">
    <property type="term" value="P:'de novo' IMP biosynthetic process"/>
    <property type="evidence" value="ECO:0007669"/>
    <property type="project" value="InterPro"/>
</dbReference>
<proteinExistence type="inferred from homology"/>
<dbReference type="SUPFAM" id="SSF53328">
    <property type="entry name" value="Formyltransferase"/>
    <property type="match status" value="1"/>
</dbReference>
<evidence type="ECO:0000313" key="6">
    <source>
        <dbReference type="EMBL" id="VAW58011.1"/>
    </source>
</evidence>
<dbReference type="InterPro" id="IPR036477">
    <property type="entry name" value="Formyl_transf_N_sf"/>
</dbReference>
<keyword evidence="3 6" id="KW-0808">Transferase</keyword>
<evidence type="ECO:0000256" key="2">
    <source>
        <dbReference type="ARBA" id="ARBA00012254"/>
    </source>
</evidence>
<dbReference type="Gene3D" id="3.40.50.170">
    <property type="entry name" value="Formyl transferase, N-terminal domain"/>
    <property type="match status" value="1"/>
</dbReference>
<organism evidence="6">
    <name type="scientific">hydrothermal vent metagenome</name>
    <dbReference type="NCBI Taxonomy" id="652676"/>
    <lineage>
        <taxon>unclassified sequences</taxon>
        <taxon>metagenomes</taxon>
        <taxon>ecological metagenomes</taxon>
    </lineage>
</organism>
<dbReference type="GO" id="GO:0004644">
    <property type="term" value="F:phosphoribosylglycinamide formyltransferase activity"/>
    <property type="evidence" value="ECO:0007669"/>
    <property type="project" value="UniProtKB-EC"/>
</dbReference>
<dbReference type="InterPro" id="IPR002376">
    <property type="entry name" value="Formyl_transf_N"/>
</dbReference>
<dbReference type="CDD" id="cd08645">
    <property type="entry name" value="FMT_core_GART"/>
    <property type="match status" value="1"/>
</dbReference>
<dbReference type="AlphaFoldDB" id="A0A3B0WRM2"/>
<sequence>MLISGSGSNLQAIIEAIATNALHARISTVISNRPDAKGLERACAAGLNTQCIDHREFESREAFDQQLIQSIDQHQPDLIILAGFMRILTHDFVSHYASRMLNIHPSLLPEFRGLNTHQRALDAGVKQHGVSIHYVSNELDGGPLVLQAVIDVCADDSRESLQQKIHLQEHVIYPMVIEWIAQCRLEITDEQIYLDKQPLKQPLKWVNNKLVN</sequence>
<reference evidence="6" key="1">
    <citation type="submission" date="2018-06" db="EMBL/GenBank/DDBJ databases">
        <authorList>
            <person name="Zhirakovskaya E."/>
        </authorList>
    </citation>
    <scope>NUCLEOTIDE SEQUENCE</scope>
</reference>
<dbReference type="GO" id="GO:0005829">
    <property type="term" value="C:cytosol"/>
    <property type="evidence" value="ECO:0007669"/>
    <property type="project" value="TreeGrafter"/>
</dbReference>
<dbReference type="NCBIfam" id="TIGR00639">
    <property type="entry name" value="PurN"/>
    <property type="match status" value="1"/>
</dbReference>
<keyword evidence="4" id="KW-0658">Purine biosynthesis</keyword>
<name>A0A3B0WRM2_9ZZZZ</name>
<dbReference type="PANTHER" id="PTHR43369:SF2">
    <property type="entry name" value="PHOSPHORIBOSYLGLYCINAMIDE FORMYLTRANSFERASE"/>
    <property type="match status" value="1"/>
</dbReference>
<evidence type="ECO:0000256" key="4">
    <source>
        <dbReference type="ARBA" id="ARBA00022755"/>
    </source>
</evidence>
<feature type="domain" description="Formyl transferase N-terminal" evidence="5">
    <location>
        <begin position="2"/>
        <end position="177"/>
    </location>
</feature>
<protein>
    <recommendedName>
        <fullName evidence="2">phosphoribosylglycinamide formyltransferase 1</fullName>
        <ecNumber evidence="2">2.1.2.2</ecNumber>
    </recommendedName>
</protein>
<comment type="pathway">
    <text evidence="1">Purine metabolism; IMP biosynthesis via de novo pathway; N(2)-formyl-N(1)-(5-phospho-D-ribosyl)glycinamide from N(1)-(5-phospho-D-ribosyl)glycinamide (10-formyl THF route): step 1/1.</text>
</comment>
<evidence type="ECO:0000256" key="1">
    <source>
        <dbReference type="ARBA" id="ARBA00005054"/>
    </source>
</evidence>
<evidence type="ECO:0000256" key="3">
    <source>
        <dbReference type="ARBA" id="ARBA00022679"/>
    </source>
</evidence>
<accession>A0A3B0WRM2</accession>
<evidence type="ECO:0000259" key="5">
    <source>
        <dbReference type="Pfam" id="PF00551"/>
    </source>
</evidence>
<dbReference type="Pfam" id="PF00551">
    <property type="entry name" value="Formyl_trans_N"/>
    <property type="match status" value="1"/>
</dbReference>
<gene>
    <name evidence="6" type="ORF">MNBD_GAMMA11-2457</name>
</gene>
<dbReference type="EC" id="2.1.2.2" evidence="2"/>
<dbReference type="HAMAP" id="MF_01930">
    <property type="entry name" value="PurN"/>
    <property type="match status" value="1"/>
</dbReference>
<dbReference type="EMBL" id="UOFG01000010">
    <property type="protein sequence ID" value="VAW58011.1"/>
    <property type="molecule type" value="Genomic_DNA"/>
</dbReference>